<sequence length="70" mass="8045">MGYLNTHWPKPPSRQDETVSECVFSPLDSDSQILPFFVLTMATNPPRRPPTITKRKPMRQDRTLAVKCCL</sequence>
<gene>
    <name evidence="1" type="ORF">E2C01_094207</name>
</gene>
<accession>A0A5B7JWJ8</accession>
<dbReference type="Proteomes" id="UP000324222">
    <property type="component" value="Unassembled WGS sequence"/>
</dbReference>
<organism evidence="1 2">
    <name type="scientific">Portunus trituberculatus</name>
    <name type="common">Swimming crab</name>
    <name type="synonym">Neptunus trituberculatus</name>
    <dbReference type="NCBI Taxonomy" id="210409"/>
    <lineage>
        <taxon>Eukaryota</taxon>
        <taxon>Metazoa</taxon>
        <taxon>Ecdysozoa</taxon>
        <taxon>Arthropoda</taxon>
        <taxon>Crustacea</taxon>
        <taxon>Multicrustacea</taxon>
        <taxon>Malacostraca</taxon>
        <taxon>Eumalacostraca</taxon>
        <taxon>Eucarida</taxon>
        <taxon>Decapoda</taxon>
        <taxon>Pleocyemata</taxon>
        <taxon>Brachyura</taxon>
        <taxon>Eubrachyura</taxon>
        <taxon>Portunoidea</taxon>
        <taxon>Portunidae</taxon>
        <taxon>Portuninae</taxon>
        <taxon>Portunus</taxon>
    </lineage>
</organism>
<evidence type="ECO:0000313" key="1">
    <source>
        <dbReference type="EMBL" id="MPC98823.1"/>
    </source>
</evidence>
<name>A0A5B7JWJ8_PORTR</name>
<dbReference type="AlphaFoldDB" id="A0A5B7JWJ8"/>
<keyword evidence="2" id="KW-1185">Reference proteome</keyword>
<dbReference type="EMBL" id="VSRR010115760">
    <property type="protein sequence ID" value="MPC98823.1"/>
    <property type="molecule type" value="Genomic_DNA"/>
</dbReference>
<reference evidence="1 2" key="1">
    <citation type="submission" date="2019-05" db="EMBL/GenBank/DDBJ databases">
        <title>Another draft genome of Portunus trituberculatus and its Hox gene families provides insights of decapod evolution.</title>
        <authorList>
            <person name="Jeong J.-H."/>
            <person name="Song I."/>
            <person name="Kim S."/>
            <person name="Choi T."/>
            <person name="Kim D."/>
            <person name="Ryu S."/>
            <person name="Kim W."/>
        </authorList>
    </citation>
    <scope>NUCLEOTIDE SEQUENCE [LARGE SCALE GENOMIC DNA]</scope>
    <source>
        <tissue evidence="1">Muscle</tissue>
    </source>
</reference>
<comment type="caution">
    <text evidence="1">The sequence shown here is derived from an EMBL/GenBank/DDBJ whole genome shotgun (WGS) entry which is preliminary data.</text>
</comment>
<evidence type="ECO:0000313" key="2">
    <source>
        <dbReference type="Proteomes" id="UP000324222"/>
    </source>
</evidence>
<protein>
    <submittedName>
        <fullName evidence="1">Uncharacterized protein</fullName>
    </submittedName>
</protein>
<proteinExistence type="predicted"/>